<comment type="caution">
    <text evidence="3">The sequence shown here is derived from an EMBL/GenBank/DDBJ whole genome shotgun (WGS) entry which is preliminary data.</text>
</comment>
<dbReference type="InterPro" id="IPR002190">
    <property type="entry name" value="MHD_dom"/>
</dbReference>
<dbReference type="OrthoDB" id="205198at2759"/>
<dbReference type="Proteomes" id="UP001152888">
    <property type="component" value="Unassembled WGS sequence"/>
</dbReference>
<keyword evidence="4" id="KW-1185">Reference proteome</keyword>
<feature type="domain" description="MAGE" evidence="2">
    <location>
        <begin position="30"/>
        <end position="234"/>
    </location>
</feature>
<dbReference type="InterPro" id="IPR037445">
    <property type="entry name" value="MAGE"/>
</dbReference>
<evidence type="ECO:0000313" key="4">
    <source>
        <dbReference type="Proteomes" id="UP001152888"/>
    </source>
</evidence>
<evidence type="ECO:0000313" key="3">
    <source>
        <dbReference type="EMBL" id="CAH1966509.1"/>
    </source>
</evidence>
<dbReference type="Gene3D" id="1.10.10.1200">
    <property type="entry name" value="MAGE homology domain, winged helix WH1 motif"/>
    <property type="match status" value="1"/>
</dbReference>
<evidence type="ECO:0000259" key="2">
    <source>
        <dbReference type="PROSITE" id="PS50838"/>
    </source>
</evidence>
<evidence type="ECO:0000256" key="1">
    <source>
        <dbReference type="SAM" id="MobiDB-lite"/>
    </source>
</evidence>
<dbReference type="EMBL" id="CAKOFQ010006734">
    <property type="protein sequence ID" value="CAH1966509.1"/>
    <property type="molecule type" value="Genomic_DNA"/>
</dbReference>
<dbReference type="PANTHER" id="PTHR11736:SF14">
    <property type="entry name" value="NSE3 HOMOLOG, SMC5-SMC6 COMPLEX COMPONENT"/>
    <property type="match status" value="1"/>
</dbReference>
<protein>
    <recommendedName>
        <fullName evidence="2">MAGE domain-containing protein</fullName>
    </recommendedName>
</protein>
<accession>A0A9P0K348</accession>
<feature type="compositionally biased region" description="Basic and acidic residues" evidence="1">
    <location>
        <begin position="14"/>
        <end position="24"/>
    </location>
</feature>
<dbReference type="Gene3D" id="1.10.10.1210">
    <property type="entry name" value="MAGE homology domain, winged helix WH2 motif"/>
    <property type="match status" value="1"/>
</dbReference>
<name>A0A9P0K348_ACAOB</name>
<dbReference type="InterPro" id="IPR041898">
    <property type="entry name" value="MAGE_WH1"/>
</dbReference>
<dbReference type="GO" id="GO:0005634">
    <property type="term" value="C:nucleus"/>
    <property type="evidence" value="ECO:0007669"/>
    <property type="project" value="TreeGrafter"/>
</dbReference>
<dbReference type="InterPro" id="IPR041899">
    <property type="entry name" value="MAGE_WH2"/>
</dbReference>
<gene>
    <name evidence="3" type="ORF">ACAOBT_LOCUS6883</name>
</gene>
<dbReference type="PANTHER" id="PTHR11736">
    <property type="entry name" value="MELANOMA-ASSOCIATED ANTIGEN MAGE ANTIGEN"/>
    <property type="match status" value="1"/>
</dbReference>
<sequence length="252" mass="29315">MSRHRVSNLLSQLTDRHNEENEEDSRFENIDKHINELVFYILARASKQTIFKVQDMRSALGNIPKGQTYFQMVIDKVKLILQKVYGYNLITAPTGTQTQSKYYIVSNRLKYVDERPDESEDTASDCKDILLLLILSHIFMLKDECSEDSLNTFLESLNIHVERRHAVFGNVKDRINILRSQKYIALGEDHDTKEKIYSWGPAAEATISKMDVLKFVSKMYNREPSSWPEHYRTAGLQHILNVRESTNPDELD</sequence>
<dbReference type="FunFam" id="1.10.10.1210:FF:000001">
    <property type="entry name" value="melanoma-associated antigen D1"/>
    <property type="match status" value="1"/>
</dbReference>
<reference evidence="3" key="1">
    <citation type="submission" date="2022-03" db="EMBL/GenBank/DDBJ databases">
        <authorList>
            <person name="Sayadi A."/>
        </authorList>
    </citation>
    <scope>NUCLEOTIDE SEQUENCE</scope>
</reference>
<dbReference type="AlphaFoldDB" id="A0A9P0K348"/>
<dbReference type="Pfam" id="PF01454">
    <property type="entry name" value="MAGE"/>
    <property type="match status" value="1"/>
</dbReference>
<organism evidence="3 4">
    <name type="scientific">Acanthoscelides obtectus</name>
    <name type="common">Bean weevil</name>
    <name type="synonym">Bruchus obtectus</name>
    <dbReference type="NCBI Taxonomy" id="200917"/>
    <lineage>
        <taxon>Eukaryota</taxon>
        <taxon>Metazoa</taxon>
        <taxon>Ecdysozoa</taxon>
        <taxon>Arthropoda</taxon>
        <taxon>Hexapoda</taxon>
        <taxon>Insecta</taxon>
        <taxon>Pterygota</taxon>
        <taxon>Neoptera</taxon>
        <taxon>Endopterygota</taxon>
        <taxon>Coleoptera</taxon>
        <taxon>Polyphaga</taxon>
        <taxon>Cucujiformia</taxon>
        <taxon>Chrysomeloidea</taxon>
        <taxon>Chrysomelidae</taxon>
        <taxon>Bruchinae</taxon>
        <taxon>Bruchini</taxon>
        <taxon>Acanthoscelides</taxon>
    </lineage>
</organism>
<feature type="region of interest" description="Disordered" evidence="1">
    <location>
        <begin position="1"/>
        <end position="24"/>
    </location>
</feature>
<dbReference type="SMART" id="SM01373">
    <property type="entry name" value="MAGE"/>
    <property type="match status" value="1"/>
</dbReference>
<proteinExistence type="predicted"/>
<dbReference type="PROSITE" id="PS50838">
    <property type="entry name" value="MAGE"/>
    <property type="match status" value="1"/>
</dbReference>